<dbReference type="EMBL" id="JAFIMR010000002">
    <property type="protein sequence ID" value="KAI1880765.1"/>
    <property type="molecule type" value="Genomic_DNA"/>
</dbReference>
<feature type="compositionally biased region" description="Polar residues" evidence="3">
    <location>
        <begin position="25"/>
        <end position="48"/>
    </location>
</feature>
<feature type="compositionally biased region" description="Basic and acidic residues" evidence="3">
    <location>
        <begin position="1284"/>
        <end position="1296"/>
    </location>
</feature>
<evidence type="ECO:0000313" key="5">
    <source>
        <dbReference type="Proteomes" id="UP000829685"/>
    </source>
</evidence>
<comment type="caution">
    <text evidence="4">The sequence shown here is derived from an EMBL/GenBank/DDBJ whole genome shotgun (WGS) entry which is preliminary data.</text>
</comment>
<feature type="compositionally biased region" description="Polar residues" evidence="3">
    <location>
        <begin position="1109"/>
        <end position="1133"/>
    </location>
</feature>
<feature type="compositionally biased region" description="Polar residues" evidence="3">
    <location>
        <begin position="1065"/>
        <end position="1081"/>
    </location>
</feature>
<feature type="compositionally biased region" description="Basic and acidic residues" evidence="3">
    <location>
        <begin position="244"/>
        <end position="254"/>
    </location>
</feature>
<feature type="coiled-coil region" evidence="2">
    <location>
        <begin position="770"/>
        <end position="952"/>
    </location>
</feature>
<evidence type="ECO:0000313" key="4">
    <source>
        <dbReference type="EMBL" id="KAI1880765.1"/>
    </source>
</evidence>
<feature type="compositionally biased region" description="Polar residues" evidence="3">
    <location>
        <begin position="637"/>
        <end position="647"/>
    </location>
</feature>
<organism evidence="4 5">
    <name type="scientific">Neoarthrinium moseri</name>
    <dbReference type="NCBI Taxonomy" id="1658444"/>
    <lineage>
        <taxon>Eukaryota</taxon>
        <taxon>Fungi</taxon>
        <taxon>Dikarya</taxon>
        <taxon>Ascomycota</taxon>
        <taxon>Pezizomycotina</taxon>
        <taxon>Sordariomycetes</taxon>
        <taxon>Xylariomycetidae</taxon>
        <taxon>Amphisphaeriales</taxon>
        <taxon>Apiosporaceae</taxon>
        <taxon>Neoarthrinium</taxon>
    </lineage>
</organism>
<dbReference type="Proteomes" id="UP000829685">
    <property type="component" value="Unassembled WGS sequence"/>
</dbReference>
<feature type="compositionally biased region" description="Low complexity" evidence="3">
    <location>
        <begin position="1247"/>
        <end position="1263"/>
    </location>
</feature>
<feature type="compositionally biased region" description="Polar residues" evidence="3">
    <location>
        <begin position="1264"/>
        <end position="1283"/>
    </location>
</feature>
<reference evidence="4" key="1">
    <citation type="submission" date="2021-03" db="EMBL/GenBank/DDBJ databases">
        <title>Revisited historic fungal species revealed as producer of novel bioactive compounds through whole genome sequencing and comparative genomics.</title>
        <authorList>
            <person name="Vignolle G.A."/>
            <person name="Hochenegger N."/>
            <person name="Mach R.L."/>
            <person name="Mach-Aigner A.R."/>
            <person name="Javad Rahimi M."/>
            <person name="Salim K.A."/>
            <person name="Chan C.M."/>
            <person name="Lim L.B.L."/>
            <person name="Cai F."/>
            <person name="Druzhinina I.S."/>
            <person name="U'Ren J.M."/>
            <person name="Derntl C."/>
        </authorList>
    </citation>
    <scope>NUCLEOTIDE SEQUENCE</scope>
    <source>
        <strain evidence="4">TUCIM 5799</strain>
    </source>
</reference>
<feature type="compositionally biased region" description="Low complexity" evidence="3">
    <location>
        <begin position="1182"/>
        <end position="1197"/>
    </location>
</feature>
<keyword evidence="5" id="KW-1185">Reference proteome</keyword>
<feature type="compositionally biased region" description="Basic and acidic residues" evidence="3">
    <location>
        <begin position="1042"/>
        <end position="1054"/>
    </location>
</feature>
<sequence length="1296" mass="144776">MASYPTAAKAWANAVGSAALEDSQESSGSTHMLSLLGDTQTSTASTQMPPRLGEFHDHATKASHGSLLDRSQFEKPEDLTAEGFTFKPNQLHQSGLSNKALQDPRGKIIDTQRSMEDPRSSMVTEADKQAGYSPAAYQERRASSLQLVGVEQHTSAMERGVCSSRRDSGSNHSVSTVEESDADQDSVRGQGQPASSDRDSHLGEHGNQVLQETDKGQNTGDLLLKDQRLDVERPHILDPSTRPSQDHTPQDDYSHAPFPPEDMATDQEEKQSPPLNKRSLTVVRDRIPAYHGPLEGPALNSSAEQSPVQTPFGGIRHHRRHKQESSSKGIGVFMGPETTHHIRPSDNKTTPARKPRESSVMSDLSFKPPMTTRQRRQIKPSETSSRGMANRPLAVPQSNQLSMRPISRGSNLSNISRRRTTPSSRKSEPLTPLKEAYIELGEYREQFAGCWNGYFFAEQKYKQRVIDKMARLEDTVQAYEDQLEQLENERRAQNQIAEQLQSANQDLTHQLKASEGTLTAQATNIERLVKKCDKYRGRLNDATKEQQKLYTKSKVHVNVTIERLKAEQQELEKSRQASLDATVKKSEAARDDLQRKVRDVVNLARQQALELDGTIKALKADLESSQQQLSRERDHTQSLQKELQGSRDSNAHIIMNLRDQNSQILEALEHQKIRDQEAQSTASRRLLKLDSIGAVIDELNSKAADPSSVTQEIQSLRQHVSRDIITEIQHLASKIATAGDSGQAHDATLNEIKTICESISEHSHHHSQEAQRWQELHKQAETKLQDLESKMRDTQEKLEEATEFNGRFNEENIDLKDSIASQQEHINELQAELNVHEARGDSEAAEVARLKQLLEENDSAFKRLEEEARQSKEQLQVQSGSFKEAEKARQDLQQTIDTAAEKQNTAIQNATQQFEHKHRDIESRFEASEKSRAKLEQELQKAKERAQRLSSTRSDDIPRLMREEINRVNELVSHFKAMKEGMQGLEPISHLHDGLINLHTVCKRLEKDFSDAAQVKEKIVELIGVEQKQLEVLKTQASSQQTKDDNVTLPEKRTSFRSKRVAFEETSTAAPLDTVENQSSRKGTRQPLKSCIRTTRSTSKEPEAAAQHVSMNSTVAPSTQQRPVVSSHSSFNRPVQGGHLANASIESRKRAATELETEVPKSDGKRQRLPFAPQAMDTVLPSSGRSGSSRSRSQSKSDYFQIRNSVASHRETELDEGDMAMPTISDAKVAATRGPLATRSGGIITYGTQSRTGSQSSAASSQTLRGASQTSMASDTSMPLSGSQEHKLPYKLRREQ</sequence>
<feature type="compositionally biased region" description="Polar residues" evidence="3">
    <location>
        <begin position="208"/>
        <end position="220"/>
    </location>
</feature>
<feature type="region of interest" description="Disordered" evidence="3">
    <location>
        <begin position="626"/>
        <end position="647"/>
    </location>
</feature>
<feature type="compositionally biased region" description="Polar residues" evidence="3">
    <location>
        <begin position="299"/>
        <end position="309"/>
    </location>
</feature>
<keyword evidence="1 2" id="KW-0175">Coiled coil</keyword>
<feature type="region of interest" description="Disordered" evidence="3">
    <location>
        <begin position="1238"/>
        <end position="1296"/>
    </location>
</feature>
<protein>
    <submittedName>
        <fullName evidence="4">Uncharacterized protein</fullName>
    </submittedName>
</protein>
<feature type="compositionally biased region" description="Basic and acidic residues" evidence="3">
    <location>
        <begin position="223"/>
        <end position="236"/>
    </location>
</feature>
<feature type="region of interest" description="Disordered" evidence="3">
    <location>
        <begin position="16"/>
        <end position="430"/>
    </location>
</feature>
<feature type="compositionally biased region" description="Basic and acidic residues" evidence="3">
    <location>
        <begin position="1146"/>
        <end position="1166"/>
    </location>
</feature>
<feature type="region of interest" description="Disordered" evidence="3">
    <location>
        <begin position="1036"/>
        <end position="1200"/>
    </location>
</feature>
<feature type="coiled-coil region" evidence="2">
    <location>
        <begin position="462"/>
        <end position="581"/>
    </location>
</feature>
<feature type="compositionally biased region" description="Basic and acidic residues" evidence="3">
    <location>
        <begin position="102"/>
        <end position="119"/>
    </location>
</feature>
<accession>A0A9Q0AUS0</accession>
<gene>
    <name evidence="4" type="ORF">JX265_001005</name>
</gene>
<evidence type="ECO:0000256" key="2">
    <source>
        <dbReference type="SAM" id="Coils"/>
    </source>
</evidence>
<dbReference type="PANTHER" id="PTHR23160:SF19">
    <property type="entry name" value="MYOSIN HEAVY CHAIN-RELATED PROTEIN"/>
    <property type="match status" value="1"/>
</dbReference>
<proteinExistence type="predicted"/>
<evidence type="ECO:0000256" key="3">
    <source>
        <dbReference type="SAM" id="MobiDB-lite"/>
    </source>
</evidence>
<dbReference type="PANTHER" id="PTHR23160">
    <property type="entry name" value="SYNAPTONEMAL COMPLEX PROTEIN-RELATED"/>
    <property type="match status" value="1"/>
</dbReference>
<evidence type="ECO:0000256" key="1">
    <source>
        <dbReference type="ARBA" id="ARBA00023054"/>
    </source>
</evidence>
<feature type="compositionally biased region" description="Polar residues" evidence="3">
    <location>
        <begin position="87"/>
        <end position="100"/>
    </location>
</feature>
<feature type="compositionally biased region" description="Polar residues" evidence="3">
    <location>
        <begin position="396"/>
        <end position="415"/>
    </location>
</feature>
<name>A0A9Q0AUS0_9PEZI</name>